<dbReference type="EMBL" id="CP018791">
    <property type="protein sequence ID" value="ARR02321.1"/>
    <property type="molecule type" value="Genomic_DNA"/>
</dbReference>
<organism evidence="2 3">
    <name type="scientific">Campylobacter vicugnae</name>
    <dbReference type="NCBI Taxonomy" id="1660076"/>
    <lineage>
        <taxon>Bacteria</taxon>
        <taxon>Pseudomonadati</taxon>
        <taxon>Campylobacterota</taxon>
        <taxon>Epsilonproteobacteria</taxon>
        <taxon>Campylobacterales</taxon>
        <taxon>Campylobacteraceae</taxon>
        <taxon>Campylobacter</taxon>
    </lineage>
</organism>
<dbReference type="RefSeq" id="WP_086255229.1">
    <property type="nucleotide sequence ID" value="NZ_CP018791.1"/>
</dbReference>
<accession>A0A1X9T1H7</accession>
<evidence type="ECO:0000313" key="2">
    <source>
        <dbReference type="EMBL" id="ARR02321.1"/>
    </source>
</evidence>
<protein>
    <submittedName>
        <fullName evidence="2">Uncharacterized protein</fullName>
    </submittedName>
</protein>
<feature type="transmembrane region" description="Helical" evidence="1">
    <location>
        <begin position="42"/>
        <end position="72"/>
    </location>
</feature>
<feature type="transmembrane region" description="Helical" evidence="1">
    <location>
        <begin position="12"/>
        <end position="30"/>
    </location>
</feature>
<keyword evidence="1" id="KW-0472">Membrane</keyword>
<dbReference type="Proteomes" id="UP000194265">
    <property type="component" value="Chromosome"/>
</dbReference>
<gene>
    <name evidence="2" type="ORF">CVIC8964_0911</name>
</gene>
<proteinExistence type="predicted"/>
<name>A0A1X9T1H7_9BACT</name>
<dbReference type="AlphaFoldDB" id="A0A1X9T1H7"/>
<keyword evidence="1" id="KW-0812">Transmembrane</keyword>
<evidence type="ECO:0000256" key="1">
    <source>
        <dbReference type="SAM" id="Phobius"/>
    </source>
</evidence>
<keyword evidence="1" id="KW-1133">Transmembrane helix</keyword>
<reference evidence="2 3" key="1">
    <citation type="journal article" date="2017" name="Genome Biol. Evol.">
        <title>Comparative Genomic Analysis Identifies a Campylobacter Clade Deficient in Selenium Metabolism.</title>
        <authorList>
            <person name="Miller W.G."/>
            <person name="Yee E."/>
            <person name="Lopes B.S."/>
            <person name="Chapman M.H."/>
            <person name="Huynh S."/>
            <person name="Bono J.L."/>
            <person name="Parker C.T."/>
            <person name="Strachan N.J.C."/>
            <person name="Forbes K.J."/>
        </authorList>
    </citation>
    <scope>NUCLEOTIDE SEQUENCE [LARGE SCALE GENOMIC DNA]</scope>
    <source>
        <strain evidence="2 3">RM8964</strain>
    </source>
</reference>
<evidence type="ECO:0000313" key="3">
    <source>
        <dbReference type="Proteomes" id="UP000194265"/>
    </source>
</evidence>
<sequence>MLIKYALSQTSILETIIYTAVFWFILMWTNDAHLLNGTSLQQFFVCLISSFLFAGLTSPASVIIGGAIALIIKTILKFWFAYEIKHLNRF</sequence>